<name>A0A0C3ARW4_SERVB</name>
<dbReference type="Pfam" id="PF13424">
    <property type="entry name" value="TPR_12"/>
    <property type="match status" value="2"/>
</dbReference>
<dbReference type="SUPFAM" id="SSF48452">
    <property type="entry name" value="TPR-like"/>
    <property type="match status" value="2"/>
</dbReference>
<dbReference type="InterPro" id="IPR053137">
    <property type="entry name" value="NLR-like"/>
</dbReference>
<keyword evidence="2" id="KW-1185">Reference proteome</keyword>
<dbReference type="EMBL" id="KN824299">
    <property type="protein sequence ID" value="KIM27310.1"/>
    <property type="molecule type" value="Genomic_DNA"/>
</dbReference>
<dbReference type="PANTHER" id="PTHR46082:SF6">
    <property type="entry name" value="AAA+ ATPASE DOMAIN-CONTAINING PROTEIN-RELATED"/>
    <property type="match status" value="1"/>
</dbReference>
<evidence type="ECO:0000313" key="2">
    <source>
        <dbReference type="Proteomes" id="UP000054097"/>
    </source>
</evidence>
<dbReference type="AlphaFoldDB" id="A0A0C3ARW4"/>
<dbReference type="PANTHER" id="PTHR46082">
    <property type="entry name" value="ATP/GTP-BINDING PROTEIN-RELATED"/>
    <property type="match status" value="1"/>
</dbReference>
<gene>
    <name evidence="1" type="ORF">M408DRAFT_330050</name>
</gene>
<reference evidence="1 2" key="1">
    <citation type="submission" date="2014-04" db="EMBL/GenBank/DDBJ databases">
        <authorList>
            <consortium name="DOE Joint Genome Institute"/>
            <person name="Kuo A."/>
            <person name="Zuccaro A."/>
            <person name="Kohler A."/>
            <person name="Nagy L.G."/>
            <person name="Floudas D."/>
            <person name="Copeland A."/>
            <person name="Barry K.W."/>
            <person name="Cichocki N."/>
            <person name="Veneault-Fourrey C."/>
            <person name="LaButti K."/>
            <person name="Lindquist E.A."/>
            <person name="Lipzen A."/>
            <person name="Lundell T."/>
            <person name="Morin E."/>
            <person name="Murat C."/>
            <person name="Sun H."/>
            <person name="Tunlid A."/>
            <person name="Henrissat B."/>
            <person name="Grigoriev I.V."/>
            <person name="Hibbett D.S."/>
            <person name="Martin F."/>
            <person name="Nordberg H.P."/>
            <person name="Cantor M.N."/>
            <person name="Hua S.X."/>
        </authorList>
    </citation>
    <scope>NUCLEOTIDE SEQUENCE [LARGE SCALE GENOMIC DNA]</scope>
    <source>
        <strain evidence="1 2">MAFF 305830</strain>
    </source>
</reference>
<dbReference type="Pfam" id="PF13374">
    <property type="entry name" value="TPR_10"/>
    <property type="match status" value="1"/>
</dbReference>
<dbReference type="Gene3D" id="1.25.40.10">
    <property type="entry name" value="Tetratricopeptide repeat domain"/>
    <property type="match status" value="2"/>
</dbReference>
<sequence length="531" mass="59792">MSMEEAVKLLFHGLSSPELVTDKVRKDTVALAEALGCLPIALQQACTYMRQTKCSAGAYLSRLSKNKTKLLNQKVKHQVDMRSISTYAAFEMSFGKLPDRSQKLLRLLSCFHWAGFPLELINLAADHNFSDYEEAPVQHGDDFRIGKHQLESIFVPKGEWDTTNLDEMIVSLQNYSMVTLVQGVDTLLLQMHTLAHEWVQECIPMDEKHKYQRAAVLLLALGARKERTASTQYLASHVLHMNSLWDCLDVNTATAFGSILFENGLYDGALKLREAVVEELQKALNSKDITLSNSLRSLGLTFSALGKLAEANKLQEEVVKLRKEILGERHPDTIRASISLSNIYSGLWKLKEAEELQEEVLKLSKEVLGAHHPITIAALNNLANSYIRLGKLKEAKVLREEVMRLSKEILGERNTNTIKASNNLALIYSDLGRFNEAESLQKEAVMLNREIMGEHHPHTIATLNNLARIYHKSGKLDEAEALEEEVVKLRKEIQGEQHPLTIRALNTLELTRHRLQQAGKAKGNQVNKLPQ</sequence>
<dbReference type="OrthoDB" id="1658288at2759"/>
<dbReference type="HOGENOM" id="CLU_000288_125_8_1"/>
<accession>A0A0C3ARW4</accession>
<dbReference type="Proteomes" id="UP000054097">
    <property type="component" value="Unassembled WGS sequence"/>
</dbReference>
<organism evidence="1 2">
    <name type="scientific">Serendipita vermifera MAFF 305830</name>
    <dbReference type="NCBI Taxonomy" id="933852"/>
    <lineage>
        <taxon>Eukaryota</taxon>
        <taxon>Fungi</taxon>
        <taxon>Dikarya</taxon>
        <taxon>Basidiomycota</taxon>
        <taxon>Agaricomycotina</taxon>
        <taxon>Agaricomycetes</taxon>
        <taxon>Sebacinales</taxon>
        <taxon>Serendipitaceae</taxon>
        <taxon>Serendipita</taxon>
    </lineage>
</organism>
<dbReference type="SMART" id="SM00028">
    <property type="entry name" value="TPR"/>
    <property type="match status" value="4"/>
</dbReference>
<protein>
    <submittedName>
        <fullName evidence="1">Uncharacterized protein</fullName>
    </submittedName>
</protein>
<proteinExistence type="predicted"/>
<dbReference type="STRING" id="933852.A0A0C3ARW4"/>
<dbReference type="InterPro" id="IPR019734">
    <property type="entry name" value="TPR_rpt"/>
</dbReference>
<dbReference type="InterPro" id="IPR011990">
    <property type="entry name" value="TPR-like_helical_dom_sf"/>
</dbReference>
<reference evidence="2" key="2">
    <citation type="submission" date="2015-01" db="EMBL/GenBank/DDBJ databases">
        <title>Evolutionary Origins and Diversification of the Mycorrhizal Mutualists.</title>
        <authorList>
            <consortium name="DOE Joint Genome Institute"/>
            <consortium name="Mycorrhizal Genomics Consortium"/>
            <person name="Kohler A."/>
            <person name="Kuo A."/>
            <person name="Nagy L.G."/>
            <person name="Floudas D."/>
            <person name="Copeland A."/>
            <person name="Barry K.W."/>
            <person name="Cichocki N."/>
            <person name="Veneault-Fourrey C."/>
            <person name="LaButti K."/>
            <person name="Lindquist E.A."/>
            <person name="Lipzen A."/>
            <person name="Lundell T."/>
            <person name="Morin E."/>
            <person name="Murat C."/>
            <person name="Riley R."/>
            <person name="Ohm R."/>
            <person name="Sun H."/>
            <person name="Tunlid A."/>
            <person name="Henrissat B."/>
            <person name="Grigoriev I.V."/>
            <person name="Hibbett D.S."/>
            <person name="Martin F."/>
        </authorList>
    </citation>
    <scope>NUCLEOTIDE SEQUENCE [LARGE SCALE GENOMIC DNA]</scope>
    <source>
        <strain evidence="2">MAFF 305830</strain>
    </source>
</reference>
<evidence type="ECO:0000313" key="1">
    <source>
        <dbReference type="EMBL" id="KIM27310.1"/>
    </source>
</evidence>